<comment type="caution">
    <text evidence="3">The sequence shown here is derived from an EMBL/GenBank/DDBJ whole genome shotgun (WGS) entry which is preliminary data.</text>
</comment>
<dbReference type="InterPro" id="IPR025420">
    <property type="entry name" value="DUF4143"/>
</dbReference>
<evidence type="ECO:0000313" key="4">
    <source>
        <dbReference type="Proteomes" id="UP000578252"/>
    </source>
</evidence>
<keyword evidence="3" id="KW-0067">ATP-binding</keyword>
<protein>
    <submittedName>
        <fullName evidence="3">ATP-binding protein</fullName>
    </submittedName>
</protein>
<feature type="domain" description="AAA" evidence="1">
    <location>
        <begin position="18"/>
        <end position="134"/>
    </location>
</feature>
<evidence type="ECO:0000259" key="2">
    <source>
        <dbReference type="Pfam" id="PF13635"/>
    </source>
</evidence>
<dbReference type="SUPFAM" id="SSF46785">
    <property type="entry name" value="Winged helix' DNA-binding domain"/>
    <property type="match status" value="1"/>
</dbReference>
<dbReference type="Pfam" id="PF13635">
    <property type="entry name" value="DUF4143"/>
    <property type="match status" value="1"/>
</dbReference>
<sequence>MYITRHLEAAVEQGSQNFPVLLLSGPRQVGKSTVLRQLGDSEREYVTLDDPFQRDMAQNRPQDFLAAHRPPVTIDEIQYAPQLFPYLKMAVDDDCADGAYWITGSQVFPLMKGVTESLAGRVAVLRLGGLTGREEYGLAPHELATNHGELAQSLPEPVVRQKLSQSRFGRILRGQFPRSVTHPDLSAELFFSSYIQTWLERDVYQQLNLRSESTFLQFVRLLAARTGQELNKGALAAALQVDTKTVTSWLSVLESSGLVYLLPAWARNLGKRVVKRPKVYFLDTGLVCYLCGITSEAALQNSPISGAIYETWVVGEILRSWWNQGLREHVFYYRDQSQKEIDLILEIGETILPLEIKVSSTPHAPFKNFEVLAPVAARVPYWGCICTVDAPTSVGDNAWLLPDTCL</sequence>
<gene>
    <name evidence="3" type="ORF">HHJ78_05245</name>
</gene>
<dbReference type="PANTHER" id="PTHR43566">
    <property type="entry name" value="CONSERVED PROTEIN"/>
    <property type="match status" value="1"/>
</dbReference>
<accession>A0A7Y0U103</accession>
<dbReference type="Proteomes" id="UP000578252">
    <property type="component" value="Unassembled WGS sequence"/>
</dbReference>
<dbReference type="InterPro" id="IPR036390">
    <property type="entry name" value="WH_DNA-bd_sf"/>
</dbReference>
<dbReference type="InterPro" id="IPR027417">
    <property type="entry name" value="P-loop_NTPase"/>
</dbReference>
<dbReference type="AlphaFoldDB" id="A0A7Y0U103"/>
<name>A0A7Y0U103_9ACTO</name>
<dbReference type="EMBL" id="JABCUR010000003">
    <property type="protein sequence ID" value="NMW64950.1"/>
    <property type="molecule type" value="Genomic_DNA"/>
</dbReference>
<evidence type="ECO:0000259" key="1">
    <source>
        <dbReference type="Pfam" id="PF13173"/>
    </source>
</evidence>
<reference evidence="3 4" key="1">
    <citation type="submission" date="2020-04" db="EMBL/GenBank/DDBJ databases">
        <title>Antimicrobial susceptibility and clonality of vaginal-derived multi-drug resistant Mobiluncus isolates in China.</title>
        <authorList>
            <person name="Zhang X."/>
        </authorList>
    </citation>
    <scope>NUCLEOTIDE SEQUENCE [LARGE SCALE GENOMIC DNA]</scope>
    <source>
        <strain evidence="3 4">13</strain>
    </source>
</reference>
<feature type="domain" description="DUF4143" evidence="2">
    <location>
        <begin position="200"/>
        <end position="358"/>
    </location>
</feature>
<evidence type="ECO:0000313" key="3">
    <source>
        <dbReference type="EMBL" id="NMW64950.1"/>
    </source>
</evidence>
<dbReference type="InterPro" id="IPR041682">
    <property type="entry name" value="AAA_14"/>
</dbReference>
<keyword evidence="3" id="KW-0547">Nucleotide-binding</keyword>
<dbReference type="SUPFAM" id="SSF52540">
    <property type="entry name" value="P-loop containing nucleoside triphosphate hydrolases"/>
    <property type="match status" value="1"/>
</dbReference>
<dbReference type="PANTHER" id="PTHR43566:SF2">
    <property type="entry name" value="DUF4143 DOMAIN-CONTAINING PROTEIN"/>
    <property type="match status" value="1"/>
</dbReference>
<proteinExistence type="predicted"/>
<organism evidence="3 4">
    <name type="scientific">Mobiluncus mulieris</name>
    <dbReference type="NCBI Taxonomy" id="2052"/>
    <lineage>
        <taxon>Bacteria</taxon>
        <taxon>Bacillati</taxon>
        <taxon>Actinomycetota</taxon>
        <taxon>Actinomycetes</taxon>
        <taxon>Actinomycetales</taxon>
        <taxon>Actinomycetaceae</taxon>
        <taxon>Mobiluncus</taxon>
    </lineage>
</organism>
<dbReference type="RefSeq" id="WP_169771827.1">
    <property type="nucleotide sequence ID" value="NZ_JABCUR010000003.1"/>
</dbReference>
<dbReference type="GO" id="GO:0005524">
    <property type="term" value="F:ATP binding"/>
    <property type="evidence" value="ECO:0007669"/>
    <property type="project" value="UniProtKB-KW"/>
</dbReference>
<dbReference type="Pfam" id="PF13173">
    <property type="entry name" value="AAA_14"/>
    <property type="match status" value="1"/>
</dbReference>